<dbReference type="Gene3D" id="6.10.340.10">
    <property type="match status" value="1"/>
</dbReference>
<evidence type="ECO:0000256" key="2">
    <source>
        <dbReference type="ARBA" id="ARBA00004651"/>
    </source>
</evidence>
<dbReference type="GO" id="GO:0005524">
    <property type="term" value="F:ATP binding"/>
    <property type="evidence" value="ECO:0007669"/>
    <property type="project" value="UniProtKB-KW"/>
</dbReference>
<evidence type="ECO:0000256" key="14">
    <source>
        <dbReference type="SAM" id="Phobius"/>
    </source>
</evidence>
<keyword evidence="5" id="KW-0597">Phosphoprotein</keyword>
<comment type="subcellular location">
    <subcellularLocation>
        <location evidence="2">Cell membrane</location>
        <topology evidence="2">Multi-pass membrane protein</topology>
    </subcellularLocation>
</comment>
<evidence type="ECO:0000256" key="3">
    <source>
        <dbReference type="ARBA" id="ARBA00012438"/>
    </source>
</evidence>
<dbReference type="InterPro" id="IPR003594">
    <property type="entry name" value="HATPase_dom"/>
</dbReference>
<evidence type="ECO:0000313" key="18">
    <source>
        <dbReference type="Proteomes" id="UP000293142"/>
    </source>
</evidence>
<dbReference type="PANTHER" id="PTHR34220:SF7">
    <property type="entry name" value="SENSOR HISTIDINE KINASE YPDA"/>
    <property type="match status" value="1"/>
</dbReference>
<dbReference type="Pfam" id="PF02743">
    <property type="entry name" value="dCache_1"/>
    <property type="match status" value="1"/>
</dbReference>
<keyword evidence="10" id="KW-0067">ATP-binding</keyword>
<keyword evidence="13 14" id="KW-0472">Membrane</keyword>
<name>A0A4Q9DR82_9BACL</name>
<evidence type="ECO:0000256" key="6">
    <source>
        <dbReference type="ARBA" id="ARBA00022679"/>
    </source>
</evidence>
<feature type="domain" description="Histidine kinase" evidence="15">
    <location>
        <begin position="484"/>
        <end position="597"/>
    </location>
</feature>
<evidence type="ECO:0000313" key="17">
    <source>
        <dbReference type="EMBL" id="TBL79147.1"/>
    </source>
</evidence>
<feature type="transmembrane region" description="Helical" evidence="14">
    <location>
        <begin position="304"/>
        <end position="323"/>
    </location>
</feature>
<keyword evidence="7 14" id="KW-0812">Transmembrane</keyword>
<feature type="domain" description="HAMP" evidence="16">
    <location>
        <begin position="325"/>
        <end position="377"/>
    </location>
</feature>
<dbReference type="PROSITE" id="PS50885">
    <property type="entry name" value="HAMP"/>
    <property type="match status" value="1"/>
</dbReference>
<proteinExistence type="predicted"/>
<evidence type="ECO:0000256" key="9">
    <source>
        <dbReference type="ARBA" id="ARBA00022777"/>
    </source>
</evidence>
<dbReference type="SUPFAM" id="SSF55874">
    <property type="entry name" value="ATPase domain of HSP90 chaperone/DNA topoisomerase II/histidine kinase"/>
    <property type="match status" value="1"/>
</dbReference>
<dbReference type="Pfam" id="PF06580">
    <property type="entry name" value="His_kinase"/>
    <property type="match status" value="1"/>
</dbReference>
<evidence type="ECO:0000256" key="7">
    <source>
        <dbReference type="ARBA" id="ARBA00022692"/>
    </source>
</evidence>
<organism evidence="17 18">
    <name type="scientific">Paenibacillus thalictri</name>
    <dbReference type="NCBI Taxonomy" id="2527873"/>
    <lineage>
        <taxon>Bacteria</taxon>
        <taxon>Bacillati</taxon>
        <taxon>Bacillota</taxon>
        <taxon>Bacilli</taxon>
        <taxon>Bacillales</taxon>
        <taxon>Paenibacillaceae</taxon>
        <taxon>Paenibacillus</taxon>
    </lineage>
</organism>
<dbReference type="PROSITE" id="PS50109">
    <property type="entry name" value="HIS_KIN"/>
    <property type="match status" value="1"/>
</dbReference>
<keyword evidence="8" id="KW-0547">Nucleotide-binding</keyword>
<keyword evidence="12" id="KW-0902">Two-component regulatory system</keyword>
<dbReference type="InterPro" id="IPR050640">
    <property type="entry name" value="Bact_2-comp_sensor_kinase"/>
</dbReference>
<evidence type="ECO:0000259" key="15">
    <source>
        <dbReference type="PROSITE" id="PS50109"/>
    </source>
</evidence>
<dbReference type="InterPro" id="IPR010559">
    <property type="entry name" value="Sig_transdc_His_kin_internal"/>
</dbReference>
<dbReference type="OrthoDB" id="9776552at2"/>
<evidence type="ECO:0000256" key="11">
    <source>
        <dbReference type="ARBA" id="ARBA00022989"/>
    </source>
</evidence>
<comment type="catalytic activity">
    <reaction evidence="1">
        <text>ATP + protein L-histidine = ADP + protein N-phospho-L-histidine.</text>
        <dbReference type="EC" id="2.7.13.3"/>
    </reaction>
</comment>
<evidence type="ECO:0000256" key="1">
    <source>
        <dbReference type="ARBA" id="ARBA00000085"/>
    </source>
</evidence>
<feature type="transmembrane region" description="Helical" evidence="14">
    <location>
        <begin position="17"/>
        <end position="36"/>
    </location>
</feature>
<dbReference type="GO" id="GO:0000155">
    <property type="term" value="F:phosphorelay sensor kinase activity"/>
    <property type="evidence" value="ECO:0007669"/>
    <property type="project" value="InterPro"/>
</dbReference>
<dbReference type="CDD" id="cd06225">
    <property type="entry name" value="HAMP"/>
    <property type="match status" value="1"/>
</dbReference>
<gene>
    <name evidence="17" type="ORF">EYB31_13100</name>
</gene>
<dbReference type="Gene3D" id="3.30.565.10">
    <property type="entry name" value="Histidine kinase-like ATPase, C-terminal domain"/>
    <property type="match status" value="1"/>
</dbReference>
<reference evidence="17 18" key="1">
    <citation type="submission" date="2019-02" db="EMBL/GenBank/DDBJ databases">
        <title>Paenibacillus sp. nov., isolated from surface-sterilized tissue of Thalictrum simplex L.</title>
        <authorList>
            <person name="Tuo L."/>
        </authorList>
    </citation>
    <scope>NUCLEOTIDE SEQUENCE [LARGE SCALE GENOMIC DNA]</scope>
    <source>
        <strain evidence="17 18">N2SHLJ1</strain>
    </source>
</reference>
<dbReference type="InterPro" id="IPR003660">
    <property type="entry name" value="HAMP_dom"/>
</dbReference>
<keyword evidence="6" id="KW-0808">Transferase</keyword>
<evidence type="ECO:0000256" key="4">
    <source>
        <dbReference type="ARBA" id="ARBA00022475"/>
    </source>
</evidence>
<dbReference type="SMART" id="SM00387">
    <property type="entry name" value="HATPase_c"/>
    <property type="match status" value="1"/>
</dbReference>
<evidence type="ECO:0000259" key="16">
    <source>
        <dbReference type="PROSITE" id="PS50885"/>
    </source>
</evidence>
<dbReference type="EMBL" id="SIRE01000008">
    <property type="protein sequence ID" value="TBL79147.1"/>
    <property type="molecule type" value="Genomic_DNA"/>
</dbReference>
<dbReference type="Proteomes" id="UP000293142">
    <property type="component" value="Unassembled WGS sequence"/>
</dbReference>
<dbReference type="AlphaFoldDB" id="A0A4Q9DR82"/>
<keyword evidence="9 17" id="KW-0418">Kinase</keyword>
<dbReference type="SUPFAM" id="SSF158472">
    <property type="entry name" value="HAMP domain-like"/>
    <property type="match status" value="1"/>
</dbReference>
<dbReference type="SMART" id="SM00304">
    <property type="entry name" value="HAMP"/>
    <property type="match status" value="1"/>
</dbReference>
<dbReference type="InterPro" id="IPR033479">
    <property type="entry name" value="dCache_1"/>
</dbReference>
<protein>
    <recommendedName>
        <fullName evidence="3">histidine kinase</fullName>
        <ecNumber evidence="3">2.7.13.3</ecNumber>
    </recommendedName>
</protein>
<sequence length="605" mass="68551">MKSPVQWVNDSLQRKLMFSYILVIVIPLFLMSFILYQRALHVVTEQTEKYNDKMLQLMNEKIDKLVTQIDRISYFVYLDDVQKLLNDIPQDPVVNASWQIDLKFKLNSWIGFLGFNGGIRSVTLLDQTGVYFNSENALIQSGFSAERSRWYQEALQSDGAKVLLGPKELGEYMVYPNYREGSLNYAIARKVYNLQGNDSLGVLVMGIELYDMNEIMSELNLDSHTGLMIVDKSKEIVYSRGIAHPDQQLSRLISGDTPGKSTIVKDDDHDTLVNVFTSASTGWDYITLTNVEMLAKDAKQLSSFLLWIGVFACLLAIVISFIFSKRIVIPLKRLQNTMRNIEKNDFQSNIAVAGRDEVGQLTISFNRMVSRIRELIHTVYRSEIQEKEAHIMALQSQINPHFLYNTLGTVNAMAMMSDNEEISKMVVALGDMFKYAMKQNGRLASIREEMEHLDNYMTIQRSRYGERIQFVIDIPVALMEFSTIRLVLQPLVENAIRHGLDPLPDGGTVWIRGQLDHDTIRMDIQDNGLGIEAEKLKAIQTRLLSGVKDGTYRSGDSIGLFNVNARLKFYFGGAYGVDVSGGYGEGTTVTLLFPAKRHTRTLADG</sequence>
<dbReference type="GO" id="GO:0005886">
    <property type="term" value="C:plasma membrane"/>
    <property type="evidence" value="ECO:0007669"/>
    <property type="project" value="UniProtKB-SubCell"/>
</dbReference>
<dbReference type="Pfam" id="PF02518">
    <property type="entry name" value="HATPase_c"/>
    <property type="match status" value="1"/>
</dbReference>
<evidence type="ECO:0000256" key="13">
    <source>
        <dbReference type="ARBA" id="ARBA00023136"/>
    </source>
</evidence>
<evidence type="ECO:0000256" key="10">
    <source>
        <dbReference type="ARBA" id="ARBA00022840"/>
    </source>
</evidence>
<keyword evidence="18" id="KW-1185">Reference proteome</keyword>
<evidence type="ECO:0000256" key="5">
    <source>
        <dbReference type="ARBA" id="ARBA00022553"/>
    </source>
</evidence>
<dbReference type="RefSeq" id="WP_131013784.1">
    <property type="nucleotide sequence ID" value="NZ_SIRE01000008.1"/>
</dbReference>
<accession>A0A4Q9DR82</accession>
<keyword evidence="4" id="KW-1003">Cell membrane</keyword>
<keyword evidence="11 14" id="KW-1133">Transmembrane helix</keyword>
<evidence type="ECO:0000256" key="12">
    <source>
        <dbReference type="ARBA" id="ARBA00023012"/>
    </source>
</evidence>
<dbReference type="InterPro" id="IPR036890">
    <property type="entry name" value="HATPase_C_sf"/>
</dbReference>
<dbReference type="Pfam" id="PF00672">
    <property type="entry name" value="HAMP"/>
    <property type="match status" value="1"/>
</dbReference>
<comment type="caution">
    <text evidence="17">The sequence shown here is derived from an EMBL/GenBank/DDBJ whole genome shotgun (WGS) entry which is preliminary data.</text>
</comment>
<dbReference type="InterPro" id="IPR005467">
    <property type="entry name" value="His_kinase_dom"/>
</dbReference>
<evidence type="ECO:0000256" key="8">
    <source>
        <dbReference type="ARBA" id="ARBA00022741"/>
    </source>
</evidence>
<dbReference type="PANTHER" id="PTHR34220">
    <property type="entry name" value="SENSOR HISTIDINE KINASE YPDA"/>
    <property type="match status" value="1"/>
</dbReference>
<dbReference type="EC" id="2.7.13.3" evidence="3"/>